<dbReference type="AlphaFoldDB" id="A0A2P7QHF8"/>
<dbReference type="PANTHER" id="PTHR12277:SF79">
    <property type="entry name" value="XAA-PRO DIPEPTIDYL-PEPTIDASE-RELATED"/>
    <property type="match status" value="1"/>
</dbReference>
<gene>
    <name evidence="1" type="ORF">C7I55_23050</name>
</gene>
<reference evidence="1 2" key="1">
    <citation type="submission" date="2018-03" db="EMBL/GenBank/DDBJ databases">
        <title>The draft genome of Sphingosinicella sp. GL-C-18.</title>
        <authorList>
            <person name="Liu L."/>
            <person name="Li L."/>
            <person name="Liang L."/>
            <person name="Zhang X."/>
            <person name="Wang T."/>
        </authorList>
    </citation>
    <scope>NUCLEOTIDE SEQUENCE [LARGE SCALE GENOMIC DNA]</scope>
    <source>
        <strain evidence="1 2">GL-C-18</strain>
    </source>
</reference>
<name>A0A2P7QHF8_9SPHN</name>
<evidence type="ECO:0000313" key="2">
    <source>
        <dbReference type="Proteomes" id="UP000241167"/>
    </source>
</evidence>
<dbReference type="InterPro" id="IPR029058">
    <property type="entry name" value="AB_hydrolase_fold"/>
</dbReference>
<accession>A0A2P7QHF8</accession>
<evidence type="ECO:0000313" key="1">
    <source>
        <dbReference type="EMBL" id="PSJ37395.1"/>
    </source>
</evidence>
<evidence type="ECO:0008006" key="3">
    <source>
        <dbReference type="Google" id="ProtNLM"/>
    </source>
</evidence>
<organism evidence="1 2">
    <name type="scientific">Allosphingosinicella deserti</name>
    <dbReference type="NCBI Taxonomy" id="2116704"/>
    <lineage>
        <taxon>Bacteria</taxon>
        <taxon>Pseudomonadati</taxon>
        <taxon>Pseudomonadota</taxon>
        <taxon>Alphaproteobacteria</taxon>
        <taxon>Sphingomonadales</taxon>
        <taxon>Sphingomonadaceae</taxon>
        <taxon>Allosphingosinicella</taxon>
    </lineage>
</organism>
<sequence>MWKLLLIPVFLYAIILAFLFAFQDRLLFPTKMIGAATAPTGAAALSLQTPGGETLHGYHIPPTGGSVAPDAPVLIGFGGNGWNAATAAEYLHDLYPDHHVVVFHYRGYAPSTGRAGAAALTEDSLLVHDSVARRFPGRRIVAVGFSIGTGVAAYLGSRRELAGLILVTPFDSLEAVAAGHYPWVPVRLLFRHPTPSAQWLRGRGLPVAILAGEDDTLVRRERTDVLRTAVPNLVFDRTIAGAGHNDIYHRSDFQAAMAAALTALERG</sequence>
<protein>
    <recommendedName>
        <fullName evidence="3">Alpha/beta hydrolase</fullName>
    </recommendedName>
</protein>
<dbReference type="EMBL" id="PXYI01000009">
    <property type="protein sequence ID" value="PSJ37395.1"/>
    <property type="molecule type" value="Genomic_DNA"/>
</dbReference>
<dbReference type="SUPFAM" id="SSF53474">
    <property type="entry name" value="alpha/beta-Hydrolases"/>
    <property type="match status" value="1"/>
</dbReference>
<dbReference type="PANTHER" id="PTHR12277">
    <property type="entry name" value="ALPHA/BETA HYDROLASE DOMAIN-CONTAINING PROTEIN"/>
    <property type="match status" value="1"/>
</dbReference>
<dbReference type="Gene3D" id="3.40.50.1820">
    <property type="entry name" value="alpha/beta hydrolase"/>
    <property type="match status" value="1"/>
</dbReference>
<keyword evidence="2" id="KW-1185">Reference proteome</keyword>
<dbReference type="OrthoDB" id="9798884at2"/>
<comment type="caution">
    <text evidence="1">The sequence shown here is derived from an EMBL/GenBank/DDBJ whole genome shotgun (WGS) entry which is preliminary data.</text>
</comment>
<dbReference type="Proteomes" id="UP000241167">
    <property type="component" value="Unassembled WGS sequence"/>
</dbReference>
<proteinExistence type="predicted"/>